<evidence type="ECO:0000313" key="1">
    <source>
        <dbReference type="EMBL" id="GGQ32964.1"/>
    </source>
</evidence>
<organism evidence="1 2">
    <name type="scientific">Streptomyces roseolilacinus</name>
    <dbReference type="NCBI Taxonomy" id="66904"/>
    <lineage>
        <taxon>Bacteria</taxon>
        <taxon>Bacillati</taxon>
        <taxon>Actinomycetota</taxon>
        <taxon>Actinomycetes</taxon>
        <taxon>Kitasatosporales</taxon>
        <taxon>Streptomycetaceae</taxon>
        <taxon>Streptomyces</taxon>
    </lineage>
</organism>
<dbReference type="InterPro" id="IPR021391">
    <property type="entry name" value="DUF3027"/>
</dbReference>
<dbReference type="Proteomes" id="UP000654123">
    <property type="component" value="Unassembled WGS sequence"/>
</dbReference>
<sequence>MSRGPWTGNDSGHNDLVHERWLRLVNRSTATPGYRDAWYDAQCGGCEFWVALSGKLGRDWGACTQAGSGFDGRVRFEHDGCEHFTTRADGSFG</sequence>
<evidence type="ECO:0008006" key="3">
    <source>
        <dbReference type="Google" id="ProtNLM"/>
    </source>
</evidence>
<comment type="caution">
    <text evidence="1">The sequence shown here is derived from an EMBL/GenBank/DDBJ whole genome shotgun (WGS) entry which is preliminary data.</text>
</comment>
<name>A0A918B856_9ACTN</name>
<evidence type="ECO:0000313" key="2">
    <source>
        <dbReference type="Proteomes" id="UP000654123"/>
    </source>
</evidence>
<reference evidence="1" key="1">
    <citation type="journal article" date="2014" name="Int. J. Syst. Evol. Microbiol.">
        <title>Complete genome sequence of Corynebacterium casei LMG S-19264T (=DSM 44701T), isolated from a smear-ripened cheese.</title>
        <authorList>
            <consortium name="US DOE Joint Genome Institute (JGI-PGF)"/>
            <person name="Walter F."/>
            <person name="Albersmeier A."/>
            <person name="Kalinowski J."/>
            <person name="Ruckert C."/>
        </authorList>
    </citation>
    <scope>NUCLEOTIDE SEQUENCE</scope>
    <source>
        <strain evidence="1">JCM 4335</strain>
    </source>
</reference>
<keyword evidence="2" id="KW-1185">Reference proteome</keyword>
<gene>
    <name evidence="1" type="ORF">GCM10010249_59400</name>
</gene>
<dbReference type="AlphaFoldDB" id="A0A918B856"/>
<proteinExistence type="predicted"/>
<protein>
    <recommendedName>
        <fullName evidence="3">DUF3027 domain-containing protein</fullName>
    </recommendedName>
</protein>
<dbReference type="Pfam" id="PF11228">
    <property type="entry name" value="DUF3027"/>
    <property type="match status" value="1"/>
</dbReference>
<dbReference type="EMBL" id="BMSV01000020">
    <property type="protein sequence ID" value="GGQ32964.1"/>
    <property type="molecule type" value="Genomic_DNA"/>
</dbReference>
<accession>A0A918B856</accession>
<reference evidence="1" key="2">
    <citation type="submission" date="2020-09" db="EMBL/GenBank/DDBJ databases">
        <authorList>
            <person name="Sun Q."/>
            <person name="Ohkuma M."/>
        </authorList>
    </citation>
    <scope>NUCLEOTIDE SEQUENCE</scope>
    <source>
        <strain evidence="1">JCM 4335</strain>
    </source>
</reference>